<organism evidence="2 3">
    <name type="scientific">Staphylotrichum longicolle</name>
    <dbReference type="NCBI Taxonomy" id="669026"/>
    <lineage>
        <taxon>Eukaryota</taxon>
        <taxon>Fungi</taxon>
        <taxon>Dikarya</taxon>
        <taxon>Ascomycota</taxon>
        <taxon>Pezizomycotina</taxon>
        <taxon>Sordariomycetes</taxon>
        <taxon>Sordariomycetidae</taxon>
        <taxon>Sordariales</taxon>
        <taxon>Chaetomiaceae</taxon>
        <taxon>Staphylotrichum</taxon>
    </lineage>
</organism>
<dbReference type="EMBL" id="JAHCVI010000001">
    <property type="protein sequence ID" value="KAG7291076.1"/>
    <property type="molecule type" value="Genomic_DNA"/>
</dbReference>
<keyword evidence="1" id="KW-0812">Transmembrane</keyword>
<sequence>MFARLFEQIGFRQTMRYTALMIGVMLAIANLLVSSPVPPKGLAGRRSLISFATFKKPTYLLFVSGSFLFFWGLFGPFDYLPLFSSANPSTAPVALYTVAILK</sequence>
<feature type="transmembrane region" description="Helical" evidence="1">
    <location>
        <begin position="58"/>
        <end position="77"/>
    </location>
</feature>
<keyword evidence="1" id="KW-0472">Membrane</keyword>
<dbReference type="AlphaFoldDB" id="A0AAD4I1F4"/>
<evidence type="ECO:0000313" key="3">
    <source>
        <dbReference type="Proteomes" id="UP001197093"/>
    </source>
</evidence>
<evidence type="ECO:0000256" key="1">
    <source>
        <dbReference type="SAM" id="Phobius"/>
    </source>
</evidence>
<keyword evidence="1" id="KW-1133">Transmembrane helix</keyword>
<protein>
    <submittedName>
        <fullName evidence="2">Uncharacterized protein</fullName>
    </submittedName>
</protein>
<evidence type="ECO:0000313" key="2">
    <source>
        <dbReference type="EMBL" id="KAG7291076.1"/>
    </source>
</evidence>
<feature type="transmembrane region" description="Helical" evidence="1">
    <location>
        <begin position="17"/>
        <end position="37"/>
    </location>
</feature>
<proteinExistence type="predicted"/>
<comment type="caution">
    <text evidence="2">The sequence shown here is derived from an EMBL/GenBank/DDBJ whole genome shotgun (WGS) entry which is preliminary data.</text>
</comment>
<dbReference type="Proteomes" id="UP001197093">
    <property type="component" value="Unassembled WGS sequence"/>
</dbReference>
<dbReference type="InterPro" id="IPR036259">
    <property type="entry name" value="MFS_trans_sf"/>
</dbReference>
<name>A0AAD4I1F4_9PEZI</name>
<accession>A0AAD4I1F4</accession>
<dbReference type="SUPFAM" id="SSF103473">
    <property type="entry name" value="MFS general substrate transporter"/>
    <property type="match status" value="1"/>
</dbReference>
<keyword evidence="3" id="KW-1185">Reference proteome</keyword>
<gene>
    <name evidence="2" type="ORF">NEMBOFW57_001086</name>
</gene>
<reference evidence="2" key="1">
    <citation type="submission" date="2023-02" db="EMBL/GenBank/DDBJ databases">
        <authorList>
            <person name="Palmer J.M."/>
        </authorList>
    </citation>
    <scope>NUCLEOTIDE SEQUENCE</scope>
    <source>
        <strain evidence="2">FW57</strain>
    </source>
</reference>